<organism evidence="1 2">
    <name type="scientific">Tractidigestivibacter scatoligenes</name>
    <name type="common">Olsenella scatoligenes</name>
    <dbReference type="NCBI Taxonomy" id="1299998"/>
    <lineage>
        <taxon>Bacteria</taxon>
        <taxon>Bacillati</taxon>
        <taxon>Actinomycetota</taxon>
        <taxon>Coriobacteriia</taxon>
        <taxon>Coriobacteriales</taxon>
        <taxon>Atopobiaceae</taxon>
        <taxon>Tractidigestivibacter</taxon>
    </lineage>
</organism>
<dbReference type="Pfam" id="PF13526">
    <property type="entry name" value="DUF4125"/>
    <property type="match status" value="1"/>
</dbReference>
<evidence type="ECO:0000313" key="1">
    <source>
        <dbReference type="EMBL" id="KUH58219.1"/>
    </source>
</evidence>
<dbReference type="OrthoDB" id="5387164at2"/>
<reference evidence="1 2" key="1">
    <citation type="submission" date="2015-12" db="EMBL/GenBank/DDBJ databases">
        <title>Draft Genome Sequence of Olsenella scatoligenes SK9K4T; a Producer of 3-Methylindole- (skatole) and 4-Methylphenol- (p-cresol) Isolated from Pig Feces.</title>
        <authorList>
            <person name="Li X."/>
            <person name="Borg B."/>
            <person name="Canibe N."/>
        </authorList>
    </citation>
    <scope>NUCLEOTIDE SEQUENCE [LARGE SCALE GENOMIC DNA]</scope>
    <source>
        <strain evidence="1 2">SK9K4</strain>
    </source>
</reference>
<protein>
    <recommendedName>
        <fullName evidence="3">DUF4125 family protein</fullName>
    </recommendedName>
</protein>
<evidence type="ECO:0000313" key="2">
    <source>
        <dbReference type="Proteomes" id="UP000054078"/>
    </source>
</evidence>
<dbReference type="STRING" id="1299998.AUL39_08390"/>
<evidence type="ECO:0008006" key="3">
    <source>
        <dbReference type="Google" id="ProtNLM"/>
    </source>
</evidence>
<dbReference type="AlphaFoldDB" id="A0A100YV24"/>
<dbReference type="RefSeq" id="WP_059055252.1">
    <property type="nucleotide sequence ID" value="NZ_LOJF01000010.1"/>
</dbReference>
<dbReference type="Proteomes" id="UP000054078">
    <property type="component" value="Unassembled WGS sequence"/>
</dbReference>
<accession>A0A100YV24</accession>
<gene>
    <name evidence="1" type="ORF">AUL39_08390</name>
</gene>
<sequence>MAYEKAERDEIIGNIVLAEWELFQAVQNVGGRADCQDMPNTFSAMRRAQFDAWPDEALDSYADDLADTIQAGRNPVAEKYAYMMASTHPEEFEALRDSVPEIPAEKRALVDQIVKIELDWADQLAAAYPHFTGRGRPIRSSEDTPEVTSIETYSRGELSTYSERTLRALLDHYRSLVEKGVNLQERVANEEVRAYGYPSLAAADEAIAKGTMSGQGLDPEFEVSFGCCGCCD</sequence>
<dbReference type="InterPro" id="IPR025191">
    <property type="entry name" value="DUF4125"/>
</dbReference>
<dbReference type="EMBL" id="LOJF01000010">
    <property type="protein sequence ID" value="KUH58219.1"/>
    <property type="molecule type" value="Genomic_DNA"/>
</dbReference>
<comment type="caution">
    <text evidence="1">The sequence shown here is derived from an EMBL/GenBank/DDBJ whole genome shotgun (WGS) entry which is preliminary data.</text>
</comment>
<name>A0A100YV24_TRASO</name>
<proteinExistence type="predicted"/>
<keyword evidence="2" id="KW-1185">Reference proteome</keyword>